<dbReference type="AlphaFoldDB" id="A0A7S4GDS6"/>
<gene>
    <name evidence="2" type="ORF">EGYM00163_LOCUS45005</name>
</gene>
<evidence type="ECO:0000256" key="1">
    <source>
        <dbReference type="SAM" id="SignalP"/>
    </source>
</evidence>
<name>A0A7S4GDS6_9EUGL</name>
<evidence type="ECO:0000313" key="2">
    <source>
        <dbReference type="EMBL" id="CAE0833709.1"/>
    </source>
</evidence>
<protein>
    <submittedName>
        <fullName evidence="2">Uncharacterized protein</fullName>
    </submittedName>
</protein>
<feature type="chain" id="PRO_5031493275" evidence="1">
    <location>
        <begin position="31"/>
        <end position="101"/>
    </location>
</feature>
<keyword evidence="1" id="KW-0732">Signal</keyword>
<proteinExistence type="predicted"/>
<reference evidence="2" key="1">
    <citation type="submission" date="2021-01" db="EMBL/GenBank/DDBJ databases">
        <authorList>
            <person name="Corre E."/>
            <person name="Pelletier E."/>
            <person name="Niang G."/>
            <person name="Scheremetjew M."/>
            <person name="Finn R."/>
            <person name="Kale V."/>
            <person name="Holt S."/>
            <person name="Cochrane G."/>
            <person name="Meng A."/>
            <person name="Brown T."/>
            <person name="Cohen L."/>
        </authorList>
    </citation>
    <scope>NUCLEOTIDE SEQUENCE</scope>
    <source>
        <strain evidence="2">CCMP1594</strain>
    </source>
</reference>
<accession>A0A7S4GDS6</accession>
<feature type="signal peptide" evidence="1">
    <location>
        <begin position="1"/>
        <end position="30"/>
    </location>
</feature>
<organism evidence="2">
    <name type="scientific">Eutreptiella gymnastica</name>
    <dbReference type="NCBI Taxonomy" id="73025"/>
    <lineage>
        <taxon>Eukaryota</taxon>
        <taxon>Discoba</taxon>
        <taxon>Euglenozoa</taxon>
        <taxon>Euglenida</taxon>
        <taxon>Spirocuta</taxon>
        <taxon>Euglenophyceae</taxon>
        <taxon>Eutreptiales</taxon>
        <taxon>Eutreptiaceae</taxon>
        <taxon>Eutreptiella</taxon>
    </lineage>
</organism>
<dbReference type="EMBL" id="HBJA01130988">
    <property type="protein sequence ID" value="CAE0833709.1"/>
    <property type="molecule type" value="Transcribed_RNA"/>
</dbReference>
<sequence>MGNLRVSAHRPHKVSIGLILTVWLCPFCWGALLAVQEPVHSTAPEPVIAKTANHGPHPVQLLSSCSQEFLILMWAGLSSVIYPPSLQTALQTARLCMNMPA</sequence>